<dbReference type="Proteomes" id="UP000015105">
    <property type="component" value="Chromosome 1D"/>
</dbReference>
<evidence type="ECO:0000313" key="2">
    <source>
        <dbReference type="EnsemblPlants" id="AET1Gv20436700.1"/>
    </source>
</evidence>
<reference evidence="2" key="4">
    <citation type="submission" date="2019-03" db="UniProtKB">
        <authorList>
            <consortium name="EnsemblPlants"/>
        </authorList>
    </citation>
    <scope>IDENTIFICATION</scope>
</reference>
<reference evidence="2" key="3">
    <citation type="journal article" date="2017" name="Nature">
        <title>Genome sequence of the progenitor of the wheat D genome Aegilops tauschii.</title>
        <authorList>
            <person name="Luo M.C."/>
            <person name="Gu Y.Q."/>
            <person name="Puiu D."/>
            <person name="Wang H."/>
            <person name="Twardziok S.O."/>
            <person name="Deal K.R."/>
            <person name="Huo N."/>
            <person name="Zhu T."/>
            <person name="Wang L."/>
            <person name="Wang Y."/>
            <person name="McGuire P.E."/>
            <person name="Liu S."/>
            <person name="Long H."/>
            <person name="Ramasamy R.K."/>
            <person name="Rodriguez J.C."/>
            <person name="Van S.L."/>
            <person name="Yuan L."/>
            <person name="Wang Z."/>
            <person name="Xia Z."/>
            <person name="Xiao L."/>
            <person name="Anderson O.D."/>
            <person name="Ouyang S."/>
            <person name="Liang Y."/>
            <person name="Zimin A.V."/>
            <person name="Pertea G."/>
            <person name="Qi P."/>
            <person name="Bennetzen J.L."/>
            <person name="Dai X."/>
            <person name="Dawson M.W."/>
            <person name="Muller H.G."/>
            <person name="Kugler K."/>
            <person name="Rivarola-Duarte L."/>
            <person name="Spannagl M."/>
            <person name="Mayer K.F.X."/>
            <person name="Lu F.H."/>
            <person name="Bevan M.W."/>
            <person name="Leroy P."/>
            <person name="Li P."/>
            <person name="You F.M."/>
            <person name="Sun Q."/>
            <person name="Liu Z."/>
            <person name="Lyons E."/>
            <person name="Wicker T."/>
            <person name="Salzberg S.L."/>
            <person name="Devos K.M."/>
            <person name="Dvorak J."/>
        </authorList>
    </citation>
    <scope>NUCLEOTIDE SEQUENCE [LARGE SCALE GENOMIC DNA]</scope>
    <source>
        <strain evidence="2">cv. AL8/78</strain>
    </source>
</reference>
<proteinExistence type="predicted"/>
<name>A0A452YJV4_AEGTS</name>
<sequence length="130" mass="14562">MAPRRTVTGKEAMASRRAVFLAARDRTHGKEAMASRRAEFITAGGQTITWADFEAAMAEWVVDLEAAKAAQKERKRQKAVKKRESRRRKKKEVARHGEESLAEIEARWAAAYKAGKENVDVWSACPDGSM</sequence>
<keyword evidence="3" id="KW-1185">Reference proteome</keyword>
<feature type="compositionally biased region" description="Basic residues" evidence="1">
    <location>
        <begin position="73"/>
        <end position="93"/>
    </location>
</feature>
<dbReference type="Gramene" id="AET1Gv20436700.1">
    <property type="protein sequence ID" value="AET1Gv20436700.1"/>
    <property type="gene ID" value="AET1Gv20436700"/>
</dbReference>
<reference evidence="2" key="5">
    <citation type="journal article" date="2021" name="G3 (Bethesda)">
        <title>Aegilops tauschii genome assembly Aet v5.0 features greater sequence contiguity and improved annotation.</title>
        <authorList>
            <person name="Wang L."/>
            <person name="Zhu T."/>
            <person name="Rodriguez J.C."/>
            <person name="Deal K.R."/>
            <person name="Dubcovsky J."/>
            <person name="McGuire P.E."/>
            <person name="Lux T."/>
            <person name="Spannagl M."/>
            <person name="Mayer K.F.X."/>
            <person name="Baldrich P."/>
            <person name="Meyers B.C."/>
            <person name="Huo N."/>
            <person name="Gu Y.Q."/>
            <person name="Zhou H."/>
            <person name="Devos K.M."/>
            <person name="Bennetzen J.L."/>
            <person name="Unver T."/>
            <person name="Budak H."/>
            <person name="Gulick P.J."/>
            <person name="Galiba G."/>
            <person name="Kalapos B."/>
            <person name="Nelson D.R."/>
            <person name="Li P."/>
            <person name="You F.M."/>
            <person name="Luo M.C."/>
            <person name="Dvorak J."/>
        </authorList>
    </citation>
    <scope>NUCLEOTIDE SEQUENCE [LARGE SCALE GENOMIC DNA]</scope>
    <source>
        <strain evidence="2">cv. AL8/78</strain>
    </source>
</reference>
<reference evidence="3" key="2">
    <citation type="journal article" date="2017" name="Nat. Plants">
        <title>The Aegilops tauschii genome reveals multiple impacts of transposons.</title>
        <authorList>
            <person name="Zhao G."/>
            <person name="Zou C."/>
            <person name="Li K."/>
            <person name="Wang K."/>
            <person name="Li T."/>
            <person name="Gao L."/>
            <person name="Zhang X."/>
            <person name="Wang H."/>
            <person name="Yang Z."/>
            <person name="Liu X."/>
            <person name="Jiang W."/>
            <person name="Mao L."/>
            <person name="Kong X."/>
            <person name="Jiao Y."/>
            <person name="Jia J."/>
        </authorList>
    </citation>
    <scope>NUCLEOTIDE SEQUENCE [LARGE SCALE GENOMIC DNA]</scope>
    <source>
        <strain evidence="3">cv. AL8/78</strain>
    </source>
</reference>
<protein>
    <submittedName>
        <fullName evidence="2">Uncharacterized protein</fullName>
    </submittedName>
</protein>
<organism evidence="2 3">
    <name type="scientific">Aegilops tauschii subsp. strangulata</name>
    <name type="common">Goatgrass</name>
    <dbReference type="NCBI Taxonomy" id="200361"/>
    <lineage>
        <taxon>Eukaryota</taxon>
        <taxon>Viridiplantae</taxon>
        <taxon>Streptophyta</taxon>
        <taxon>Embryophyta</taxon>
        <taxon>Tracheophyta</taxon>
        <taxon>Spermatophyta</taxon>
        <taxon>Magnoliopsida</taxon>
        <taxon>Liliopsida</taxon>
        <taxon>Poales</taxon>
        <taxon>Poaceae</taxon>
        <taxon>BOP clade</taxon>
        <taxon>Pooideae</taxon>
        <taxon>Triticodae</taxon>
        <taxon>Triticeae</taxon>
        <taxon>Triticinae</taxon>
        <taxon>Aegilops</taxon>
    </lineage>
</organism>
<dbReference type="AlphaFoldDB" id="A0A452YJV4"/>
<reference evidence="3" key="1">
    <citation type="journal article" date="2014" name="Science">
        <title>Ancient hybridizations among the ancestral genomes of bread wheat.</title>
        <authorList>
            <consortium name="International Wheat Genome Sequencing Consortium,"/>
            <person name="Marcussen T."/>
            <person name="Sandve S.R."/>
            <person name="Heier L."/>
            <person name="Spannagl M."/>
            <person name="Pfeifer M."/>
            <person name="Jakobsen K.S."/>
            <person name="Wulff B.B."/>
            <person name="Steuernagel B."/>
            <person name="Mayer K.F."/>
            <person name="Olsen O.A."/>
        </authorList>
    </citation>
    <scope>NUCLEOTIDE SEQUENCE [LARGE SCALE GENOMIC DNA]</scope>
    <source>
        <strain evidence="3">cv. AL8/78</strain>
    </source>
</reference>
<evidence type="ECO:0000313" key="3">
    <source>
        <dbReference type="Proteomes" id="UP000015105"/>
    </source>
</evidence>
<evidence type="ECO:0000256" key="1">
    <source>
        <dbReference type="SAM" id="MobiDB-lite"/>
    </source>
</evidence>
<dbReference type="EnsemblPlants" id="AET1Gv20436700.1">
    <property type="protein sequence ID" value="AET1Gv20436700.1"/>
    <property type="gene ID" value="AET1Gv20436700"/>
</dbReference>
<feature type="region of interest" description="Disordered" evidence="1">
    <location>
        <begin position="71"/>
        <end position="99"/>
    </location>
</feature>
<accession>A0A452YJV4</accession>